<evidence type="ECO:0000256" key="1">
    <source>
        <dbReference type="SAM" id="SignalP"/>
    </source>
</evidence>
<keyword evidence="1" id="KW-0732">Signal</keyword>
<name>A0A953HNU4_9BACT</name>
<dbReference type="PROSITE" id="PS51257">
    <property type="entry name" value="PROKAR_LIPOPROTEIN"/>
    <property type="match status" value="1"/>
</dbReference>
<accession>A0A953HNU4</accession>
<protein>
    <submittedName>
        <fullName evidence="2">DUF4623 domain-containing protein</fullName>
    </submittedName>
</protein>
<keyword evidence="3" id="KW-1185">Reference proteome</keyword>
<evidence type="ECO:0000313" key="3">
    <source>
        <dbReference type="Proteomes" id="UP000753961"/>
    </source>
</evidence>
<dbReference type="AlphaFoldDB" id="A0A953HNU4"/>
<dbReference type="RefSeq" id="WP_222580962.1">
    <property type="nucleotide sequence ID" value="NZ_JAHVHU010000014.1"/>
</dbReference>
<dbReference type="Proteomes" id="UP000753961">
    <property type="component" value="Unassembled WGS sequence"/>
</dbReference>
<comment type="caution">
    <text evidence="2">The sequence shown here is derived from an EMBL/GenBank/DDBJ whole genome shotgun (WGS) entry which is preliminary data.</text>
</comment>
<organism evidence="2 3">
    <name type="scientific">Membranihabitans marinus</name>
    <dbReference type="NCBI Taxonomy" id="1227546"/>
    <lineage>
        <taxon>Bacteria</taxon>
        <taxon>Pseudomonadati</taxon>
        <taxon>Bacteroidota</taxon>
        <taxon>Saprospiria</taxon>
        <taxon>Saprospirales</taxon>
        <taxon>Saprospiraceae</taxon>
        <taxon>Membranihabitans</taxon>
    </lineage>
</organism>
<reference evidence="2" key="1">
    <citation type="submission" date="2021-06" db="EMBL/GenBank/DDBJ databases">
        <title>44 bacteria genomes isolated from Dapeng, Shenzhen.</title>
        <authorList>
            <person name="Zheng W."/>
            <person name="Yu S."/>
            <person name="Huang Y."/>
        </authorList>
    </citation>
    <scope>NUCLEOTIDE SEQUENCE</scope>
    <source>
        <strain evidence="2">DP5N28-2</strain>
    </source>
</reference>
<feature type="chain" id="PRO_5037761556" evidence="1">
    <location>
        <begin position="25"/>
        <end position="472"/>
    </location>
</feature>
<proteinExistence type="predicted"/>
<gene>
    <name evidence="2" type="ORF">KUV50_14835</name>
</gene>
<dbReference type="Gene3D" id="2.60.40.2340">
    <property type="match status" value="1"/>
</dbReference>
<sequence length="472" mass="51388">MIKIISKYWVLAAFAILVSSISCEKDFPQNIESPDGVLLKSISIVNAGADGNQVIPGEIDEVQKTVSFPRLDTLTDFSNLKFEAEMSDGAMLDKESYEVDFEEGAASKTIIVKVVNNKRFREYLVTIRLLIPVFGADFTSPVIYDNTNNDQGNPIYPSFVSLLTRGTGFDGEHVLIVTRHELGSHLLSVEDLRQNKVEPIPLNLTGVSGGTFPINVGAQVNGHTYIANLSGGHASPFKIYHWTDPSAEPEVIADINTGEIPELGSRHGDNMSANLDEDGNGYFYFGDNAVTTILRLTVTNYTTISDPVVLPNAFGSSFVMSFNQIGNGDNYLFTGYDAPIRVANESADVSYSLSNDAVPIRGCDARIVNFNGERYLIMTTAARSGSDPVVLYVYDITKGKDAVEALQIFDERADKSPIYQYSLLGPANPAPGTQSGWHITKDAEGNDEKLTLYGASANAGFVVIDFPKKKSD</sequence>
<feature type="signal peptide" evidence="1">
    <location>
        <begin position="1"/>
        <end position="24"/>
    </location>
</feature>
<evidence type="ECO:0000313" key="2">
    <source>
        <dbReference type="EMBL" id="MBY5959424.1"/>
    </source>
</evidence>
<dbReference type="InterPro" id="IPR027863">
    <property type="entry name" value="DUF4623"/>
</dbReference>
<dbReference type="Pfam" id="PF15416">
    <property type="entry name" value="DUF4623"/>
    <property type="match status" value="1"/>
</dbReference>
<dbReference type="EMBL" id="JAHVHU010000014">
    <property type="protein sequence ID" value="MBY5959424.1"/>
    <property type="molecule type" value="Genomic_DNA"/>
</dbReference>